<dbReference type="RefSeq" id="WP_369702698.1">
    <property type="nucleotide sequence ID" value="NZ_JBGEWD010000001.1"/>
</dbReference>
<keyword evidence="2" id="KW-0966">Cell projection</keyword>
<name>A0ABV4BJ44_9CLOT</name>
<keyword evidence="2" id="KW-0969">Cilium</keyword>
<dbReference type="InterPro" id="IPR036679">
    <property type="entry name" value="FlgN-like_sf"/>
</dbReference>
<dbReference type="EMBL" id="JBGEWD010000001">
    <property type="protein sequence ID" value="MEY7998817.1"/>
    <property type="molecule type" value="Genomic_DNA"/>
</dbReference>
<evidence type="ECO:0000313" key="3">
    <source>
        <dbReference type="Proteomes" id="UP001564657"/>
    </source>
</evidence>
<dbReference type="InterPro" id="IPR007809">
    <property type="entry name" value="FlgN-like"/>
</dbReference>
<evidence type="ECO:0000313" key="2">
    <source>
        <dbReference type="EMBL" id="MEY7998817.1"/>
    </source>
</evidence>
<protein>
    <submittedName>
        <fullName evidence="2">Flagellar protein FlgN</fullName>
    </submittedName>
</protein>
<proteinExistence type="predicted"/>
<comment type="caution">
    <text evidence="2">The sequence shown here is derived from an EMBL/GenBank/DDBJ whole genome shotgun (WGS) entry which is preliminary data.</text>
</comment>
<keyword evidence="2" id="KW-0282">Flagellum</keyword>
<dbReference type="SUPFAM" id="SSF140566">
    <property type="entry name" value="FlgN-like"/>
    <property type="match status" value="1"/>
</dbReference>
<keyword evidence="1" id="KW-1005">Bacterial flagellum biogenesis</keyword>
<evidence type="ECO:0000256" key="1">
    <source>
        <dbReference type="ARBA" id="ARBA00022795"/>
    </source>
</evidence>
<accession>A0ABV4BJ44</accession>
<sequence length="137" mass="16069">MSLQLMNIMNSEYSVLKELLQALDEQNQYLIKREVFKLDKIVKVLEEKSKTVAFWEVERRKITKNKAMREVIVEAKDENMKRTYDNIVELLEKVQFQKDTNQALIKQWLGFTNQMLRAISPASAGAVRTYNALGKNR</sequence>
<keyword evidence="3" id="KW-1185">Reference proteome</keyword>
<reference evidence="2 3" key="1">
    <citation type="submission" date="2024-08" db="EMBL/GenBank/DDBJ databases">
        <title>Clostridium lapicellarii sp. nov., and Clostridium renhuaiense sp. nov., two species isolated from the mud in a fermentation cellar used for producing sauce-flavour Chinese liquors.</title>
        <authorList>
            <person name="Yang F."/>
            <person name="Wang H."/>
            <person name="Chen L.Q."/>
            <person name="Zhou N."/>
            <person name="Lu J.J."/>
            <person name="Pu X.X."/>
            <person name="Wan B."/>
            <person name="Wang L."/>
            <person name="Liu S.J."/>
        </authorList>
    </citation>
    <scope>NUCLEOTIDE SEQUENCE [LARGE SCALE GENOMIC DNA]</scope>
    <source>
        <strain evidence="2 3">MT-5</strain>
    </source>
</reference>
<dbReference type="Gene3D" id="1.20.58.300">
    <property type="entry name" value="FlgN-like"/>
    <property type="match status" value="1"/>
</dbReference>
<dbReference type="Proteomes" id="UP001564657">
    <property type="component" value="Unassembled WGS sequence"/>
</dbReference>
<gene>
    <name evidence="2" type="ORF">AB8U03_01170</name>
</gene>
<organism evidence="2 3">
    <name type="scientific">Clostridium moutaii</name>
    <dbReference type="NCBI Taxonomy" id="3240932"/>
    <lineage>
        <taxon>Bacteria</taxon>
        <taxon>Bacillati</taxon>
        <taxon>Bacillota</taxon>
        <taxon>Clostridia</taxon>
        <taxon>Eubacteriales</taxon>
        <taxon>Clostridiaceae</taxon>
        <taxon>Clostridium</taxon>
    </lineage>
</organism>
<dbReference type="Pfam" id="PF05130">
    <property type="entry name" value="FlgN"/>
    <property type="match status" value="1"/>
</dbReference>